<dbReference type="InterPro" id="IPR033587">
    <property type="entry name" value="M1AP"/>
</dbReference>
<feature type="region of interest" description="Disordered" evidence="1">
    <location>
        <begin position="475"/>
        <end position="529"/>
    </location>
</feature>
<organism evidence="2 3">
    <name type="scientific">Esox lucius</name>
    <name type="common">Northern pike</name>
    <dbReference type="NCBI Taxonomy" id="8010"/>
    <lineage>
        <taxon>Eukaryota</taxon>
        <taxon>Metazoa</taxon>
        <taxon>Chordata</taxon>
        <taxon>Craniata</taxon>
        <taxon>Vertebrata</taxon>
        <taxon>Euteleostomi</taxon>
        <taxon>Actinopterygii</taxon>
        <taxon>Neopterygii</taxon>
        <taxon>Teleostei</taxon>
        <taxon>Protacanthopterygii</taxon>
        <taxon>Esociformes</taxon>
        <taxon>Esocidae</taxon>
        <taxon>Esox</taxon>
    </lineage>
</organism>
<reference evidence="2" key="2">
    <citation type="submission" date="2020-02" db="EMBL/GenBank/DDBJ databases">
        <title>Esox lucius (northern pike) genome, fEsoLuc1, primary haplotype.</title>
        <authorList>
            <person name="Myers G."/>
            <person name="Karagic N."/>
            <person name="Meyer A."/>
            <person name="Pippel M."/>
            <person name="Reichard M."/>
            <person name="Winkler S."/>
            <person name="Tracey A."/>
            <person name="Sims Y."/>
            <person name="Howe K."/>
            <person name="Rhie A."/>
            <person name="Formenti G."/>
            <person name="Durbin R."/>
            <person name="Fedrigo O."/>
            <person name="Jarvis E.D."/>
        </authorList>
    </citation>
    <scope>NUCLEOTIDE SEQUENCE [LARGE SCALE GENOMIC DNA]</scope>
</reference>
<dbReference type="AlphaFoldDB" id="A0A3P8Y3X1"/>
<dbReference type="PANTHER" id="PTHR28642:SF1">
    <property type="entry name" value="MEIOSIS 1 ARREST PROTEIN"/>
    <property type="match status" value="1"/>
</dbReference>
<dbReference type="PANTHER" id="PTHR28642">
    <property type="entry name" value="MEIOSIS 1 ARREST PROTEIN"/>
    <property type="match status" value="1"/>
</dbReference>
<feature type="region of interest" description="Disordered" evidence="1">
    <location>
        <begin position="1"/>
        <end position="21"/>
    </location>
</feature>
<feature type="compositionally biased region" description="Low complexity" evidence="1">
    <location>
        <begin position="489"/>
        <end position="518"/>
    </location>
</feature>
<dbReference type="GeneTree" id="ENSGT00390000005656"/>
<dbReference type="InParanoid" id="A0A3P8Y3X1"/>
<evidence type="ECO:0000313" key="3">
    <source>
        <dbReference type="Proteomes" id="UP000265140"/>
    </source>
</evidence>
<name>A0A3P8Y3X1_ESOLU</name>
<dbReference type="OrthoDB" id="6433824at2759"/>
<dbReference type="Bgee" id="ENSELUG00000011270">
    <property type="expression patterns" value="Expressed in testis and 2 other cell types or tissues"/>
</dbReference>
<dbReference type="GeneID" id="105020538"/>
<dbReference type="FunCoup" id="A0A3P8Y3X1">
    <property type="interactions" value="952"/>
</dbReference>
<evidence type="ECO:0000313" key="2">
    <source>
        <dbReference type="Ensembl" id="ENSELUP00000010795.2"/>
    </source>
</evidence>
<protein>
    <recommendedName>
        <fullName evidence="4">Meiosis 1 associated protein</fullName>
    </recommendedName>
</protein>
<reference evidence="2" key="4">
    <citation type="submission" date="2025-09" db="UniProtKB">
        <authorList>
            <consortium name="Ensembl"/>
        </authorList>
    </citation>
    <scope>IDENTIFICATION</scope>
</reference>
<dbReference type="GO" id="GO:0007283">
    <property type="term" value="P:spermatogenesis"/>
    <property type="evidence" value="ECO:0007669"/>
    <property type="project" value="InterPro"/>
</dbReference>
<sequence>MNALNRSGPYSTTSQICRPSSFSRQPPRVLIVDASPPSWSEMSTTLCEALDNFLTLASSLEEPCRLPLLSLYALSRQHECLLPFVQVRGNLARLRCCVEELRSLPREGFINAPRGELLKQAVLDSLQQFKQYTRHSTAPNQANTNVSVEVTLVTSLPGHGVVRQLEARLKNTDLVSLRRLLVVHISTAGREDADLWGHDTPSPETAQNAEDMLTLGTEIDLQEVDNSVVAMEMMLKAWLHDQAGDREQLHLLLPPGLNSGNTPRHGPRAGPVYVKCDIEERLLSPALLPLTPYLGVKTDSPKDFLVPANSLASQSPPPQTLRVIKALHADGVCESVLYGLPLIVRPTTCWQLDWEDMENNQHLFHALCRTLRARDWFLLVRSEPAVGGFTGGVCSHYLLQPSASLTLLLKPVANRELLLPCQLPDSNQDPPPDALNIIQGCLDQLELDTLFNPLSLRSNLYQHLVTREALSRPSYPYKTQQHLRRDQPRPAAQQPKQQQQCGQSQRGSSRVRVAVAPFPSAPPPPKISRLALTTSGSSQATAKPLGCCEDHDRLMFL</sequence>
<dbReference type="GO" id="GO:0007127">
    <property type="term" value="P:meiosis I"/>
    <property type="evidence" value="ECO:0007669"/>
    <property type="project" value="InterPro"/>
</dbReference>
<dbReference type="Ensembl" id="ENSELUT00000001552.3">
    <property type="protein sequence ID" value="ENSELUP00000010795.2"/>
    <property type="gene ID" value="ENSELUG00000011270.3"/>
</dbReference>
<gene>
    <name evidence="2" type="primary">M1AP</name>
</gene>
<reference evidence="2" key="3">
    <citation type="submission" date="2025-08" db="UniProtKB">
        <authorList>
            <consortium name="Ensembl"/>
        </authorList>
    </citation>
    <scope>IDENTIFICATION</scope>
</reference>
<accession>A0A3P8Y3X1</accession>
<evidence type="ECO:0000256" key="1">
    <source>
        <dbReference type="SAM" id="MobiDB-lite"/>
    </source>
</evidence>
<reference evidence="3" key="1">
    <citation type="journal article" date="2014" name="PLoS ONE">
        <title>The genome and linkage map of the northern pike (Esox lucius): conserved synteny revealed between the salmonid sister group and the Neoteleostei.</title>
        <authorList>
            <person name="Rondeau E.B."/>
            <person name="Minkley D.R."/>
            <person name="Leong J.S."/>
            <person name="Messmer A.M."/>
            <person name="Jantzen J.R."/>
            <person name="von Schalburg K.R."/>
            <person name="Lemon C."/>
            <person name="Bird N.H."/>
            <person name="Koop B.F."/>
        </authorList>
    </citation>
    <scope>NUCLEOTIDE SEQUENCE</scope>
</reference>
<dbReference type="RefSeq" id="XP_019898690.2">
    <property type="nucleotide sequence ID" value="XM_020043131.2"/>
</dbReference>
<proteinExistence type="predicted"/>
<dbReference type="OMA" id="LRKHPCK"/>
<dbReference type="RefSeq" id="XP_034146271.1">
    <property type="nucleotide sequence ID" value="XM_034290380.1"/>
</dbReference>
<keyword evidence="3" id="KW-1185">Reference proteome</keyword>
<dbReference type="GO" id="GO:0051308">
    <property type="term" value="P:male meiosis chromosome separation"/>
    <property type="evidence" value="ECO:0007669"/>
    <property type="project" value="TreeGrafter"/>
</dbReference>
<dbReference type="Proteomes" id="UP000265140">
    <property type="component" value="Chromosome 24"/>
</dbReference>
<evidence type="ECO:0008006" key="4">
    <source>
        <dbReference type="Google" id="ProtNLM"/>
    </source>
</evidence>
<dbReference type="STRING" id="8010.ENSELUP00000010795"/>